<dbReference type="Pfam" id="PF17767">
    <property type="entry name" value="NAPRTase_N"/>
    <property type="match status" value="1"/>
</dbReference>
<dbReference type="EMBL" id="JAJVDC020000006">
    <property type="protein sequence ID" value="KAL1636607.1"/>
    <property type="molecule type" value="Genomic_DNA"/>
</dbReference>
<evidence type="ECO:0000256" key="3">
    <source>
        <dbReference type="ARBA" id="ARBA00013236"/>
    </source>
</evidence>
<keyword evidence="12" id="KW-0328">Glycosyltransferase</keyword>
<dbReference type="GO" id="GO:0016757">
    <property type="term" value="F:glycosyltransferase activity"/>
    <property type="evidence" value="ECO:0007669"/>
    <property type="project" value="UniProtKB-KW"/>
</dbReference>
<feature type="compositionally biased region" description="Basic and acidic residues" evidence="9">
    <location>
        <begin position="423"/>
        <end position="436"/>
    </location>
</feature>
<evidence type="ECO:0000256" key="5">
    <source>
        <dbReference type="ARBA" id="ARBA00022598"/>
    </source>
</evidence>
<evidence type="ECO:0000259" key="10">
    <source>
        <dbReference type="Pfam" id="PF04095"/>
    </source>
</evidence>
<feature type="non-terminal residue" evidence="12">
    <location>
        <position position="436"/>
    </location>
</feature>
<dbReference type="InterPro" id="IPR040727">
    <property type="entry name" value="NAPRTase_N"/>
</dbReference>
<dbReference type="NCBIfam" id="TIGR01514">
    <property type="entry name" value="NAPRTase"/>
    <property type="match status" value="1"/>
</dbReference>
<proteinExistence type="inferred from homology"/>
<evidence type="ECO:0000259" key="11">
    <source>
        <dbReference type="Pfam" id="PF17767"/>
    </source>
</evidence>
<gene>
    <name evidence="12" type="primary">NPT1_1</name>
    <name evidence="12" type="ORF">SLS56_001192</name>
</gene>
<comment type="caution">
    <text evidence="12">The sequence shown here is derived from an EMBL/GenBank/DDBJ whole genome shotgun (WGS) entry which is preliminary data.</text>
</comment>
<organism evidence="12 13">
    <name type="scientific">Neofusicoccum ribis</name>
    <dbReference type="NCBI Taxonomy" id="45134"/>
    <lineage>
        <taxon>Eukaryota</taxon>
        <taxon>Fungi</taxon>
        <taxon>Dikarya</taxon>
        <taxon>Ascomycota</taxon>
        <taxon>Pezizomycotina</taxon>
        <taxon>Dothideomycetes</taxon>
        <taxon>Dothideomycetes incertae sedis</taxon>
        <taxon>Botryosphaeriales</taxon>
        <taxon>Botryosphaeriaceae</taxon>
        <taxon>Neofusicoccum</taxon>
    </lineage>
</organism>
<evidence type="ECO:0000256" key="4">
    <source>
        <dbReference type="ARBA" id="ARBA00022553"/>
    </source>
</evidence>
<comment type="pathway">
    <text evidence="1 8">Cofactor biosynthesis; NAD(+) biosynthesis; nicotinate D-ribonucleotide from nicotinate: step 1/1.</text>
</comment>
<dbReference type="Proteomes" id="UP001521116">
    <property type="component" value="Unassembled WGS sequence"/>
</dbReference>
<evidence type="ECO:0000256" key="6">
    <source>
        <dbReference type="ARBA" id="ARBA00022642"/>
    </source>
</evidence>
<dbReference type="InterPro" id="IPR036068">
    <property type="entry name" value="Nicotinate_pribotase-like_C"/>
</dbReference>
<dbReference type="PIRSF" id="PIRSF000484">
    <property type="entry name" value="NAPRT"/>
    <property type="match status" value="1"/>
</dbReference>
<comment type="similarity">
    <text evidence="2 8">Belongs to the NAPRTase family.</text>
</comment>
<comment type="catalytic activity">
    <reaction evidence="7 8">
        <text>5-phospho-alpha-D-ribose 1-diphosphate + nicotinate + ATP + H2O = nicotinate beta-D-ribonucleotide + ADP + phosphate + diphosphate</text>
        <dbReference type="Rhea" id="RHEA:36163"/>
        <dbReference type="ChEBI" id="CHEBI:15377"/>
        <dbReference type="ChEBI" id="CHEBI:30616"/>
        <dbReference type="ChEBI" id="CHEBI:32544"/>
        <dbReference type="ChEBI" id="CHEBI:33019"/>
        <dbReference type="ChEBI" id="CHEBI:43474"/>
        <dbReference type="ChEBI" id="CHEBI:57502"/>
        <dbReference type="ChEBI" id="CHEBI:58017"/>
        <dbReference type="ChEBI" id="CHEBI:456216"/>
        <dbReference type="EC" id="6.3.4.21"/>
    </reaction>
</comment>
<sequence>MASNVTDAAVISLLDTDFYKFTMQFCVLKYFPNTEVTYQLTNRTQHMRFTQEAYHWLRTQIDHLGSLVFTEDELSYLESFPFFDKSYIRYLSTFRLHPDRQVVLSFKPDLDDESQFGELSIHVEGLWKETILYEIPLLALTSEAYFKFCENRWTHEGQQEKACEKGMKLLGHGCHFSELGTRRRRDYKTQGLVIQGLLNAAKKMEGIECVGRFLGTSNVHFARKFGIPALGTIAHEWFMGVAAVTDNYERANEIALSFWVNAFGKGVLSVALTDTFGTMNFLDSFRKPITLCDSFSSATNTTKESLGVPLETYAEIFAGVRQDSGDPREFVNVMRAFYDHEGIVDMKTIVFTDSLNTDLCIEYKEAAEAQGFRATFGIGTFLTNDFLQEGTGIKSAPLNVVMKLSTAERRPAVKLSDNAGKNSGDKEKLAEVKRRI</sequence>
<feature type="region of interest" description="Disordered" evidence="9">
    <location>
        <begin position="413"/>
        <end position="436"/>
    </location>
</feature>
<dbReference type="InterPro" id="IPR007229">
    <property type="entry name" value="Nic_PRibTrfase-Fam"/>
</dbReference>
<dbReference type="PANTHER" id="PTHR11098">
    <property type="entry name" value="NICOTINATE PHOSPHORIBOSYLTRANSFERASE"/>
    <property type="match status" value="1"/>
</dbReference>
<evidence type="ECO:0000313" key="13">
    <source>
        <dbReference type="Proteomes" id="UP001521116"/>
    </source>
</evidence>
<keyword evidence="12" id="KW-0808">Transferase</keyword>
<dbReference type="EC" id="6.3.4.21" evidence="3 8"/>
<evidence type="ECO:0000313" key="12">
    <source>
        <dbReference type="EMBL" id="KAL1636607.1"/>
    </source>
</evidence>
<keyword evidence="5 8" id="KW-0436">Ligase</keyword>
<dbReference type="Gene3D" id="3.20.140.10">
    <property type="entry name" value="nicotinate phosphoribosyltransferase"/>
    <property type="match status" value="1"/>
</dbReference>
<comment type="PTM">
    <text evidence="8">Transiently phosphorylated on a His residue during the reaction cycle. Phosphorylation strongly increases the affinity for substrates and increases the rate of nicotinate D-ribonucleotide production. Dephosphorylation regenerates the low-affinity form of the enzyme, leading to product release.</text>
</comment>
<dbReference type="InterPro" id="IPR041525">
    <property type="entry name" value="N/Namide_PRibTrfase"/>
</dbReference>
<evidence type="ECO:0000256" key="8">
    <source>
        <dbReference type="RuleBase" id="RU003838"/>
    </source>
</evidence>
<feature type="domain" description="Nicotinate/nicotinamide phosphoribosyltransferase" evidence="10">
    <location>
        <begin position="174"/>
        <end position="434"/>
    </location>
</feature>
<dbReference type="InterPro" id="IPR006406">
    <property type="entry name" value="Nic_PRibTrfase"/>
</dbReference>
<keyword evidence="13" id="KW-1185">Reference proteome</keyword>
<reference evidence="12 13" key="1">
    <citation type="submission" date="2024-02" db="EMBL/GenBank/DDBJ databases">
        <title>De novo assembly and annotation of 12 fungi associated with fruit tree decline syndrome in Ontario, Canada.</title>
        <authorList>
            <person name="Sulman M."/>
            <person name="Ellouze W."/>
            <person name="Ilyukhin E."/>
        </authorList>
    </citation>
    <scope>NUCLEOTIDE SEQUENCE [LARGE SCALE GENOMIC DNA]</scope>
    <source>
        <strain evidence="12 13">M1-105</strain>
    </source>
</reference>
<dbReference type="Pfam" id="PF04095">
    <property type="entry name" value="NAPRTase"/>
    <property type="match status" value="1"/>
</dbReference>
<keyword evidence="4" id="KW-0597">Phosphoprotein</keyword>
<protein>
    <recommendedName>
        <fullName evidence="3 8">Nicotinate phosphoribosyltransferase</fullName>
        <ecNumber evidence="3 8">6.3.4.21</ecNumber>
    </recommendedName>
</protein>
<dbReference type="SUPFAM" id="SSF54675">
    <property type="entry name" value="Nicotinate/Quinolinate PRTase N-terminal domain-like"/>
    <property type="match status" value="1"/>
</dbReference>
<comment type="function">
    <text evidence="8">Catalyzes the synthesis of beta-nicotinate D-ribonucleotide from nicotinate and 5-phospho-D-ribose 1-phosphate at the expense of ATP.</text>
</comment>
<dbReference type="SUPFAM" id="SSF51690">
    <property type="entry name" value="Nicotinate/Quinolinate PRTase C-terminal domain-like"/>
    <property type="match status" value="1"/>
</dbReference>
<evidence type="ECO:0000256" key="1">
    <source>
        <dbReference type="ARBA" id="ARBA00004952"/>
    </source>
</evidence>
<feature type="domain" description="Nicotinate phosphoribosyltransferase N-terminal" evidence="11">
    <location>
        <begin position="14"/>
        <end position="142"/>
    </location>
</feature>
<evidence type="ECO:0000256" key="2">
    <source>
        <dbReference type="ARBA" id="ARBA00010897"/>
    </source>
</evidence>
<evidence type="ECO:0000256" key="7">
    <source>
        <dbReference type="ARBA" id="ARBA00048668"/>
    </source>
</evidence>
<name>A0ABR3TB24_9PEZI</name>
<dbReference type="PANTHER" id="PTHR11098:SF1">
    <property type="entry name" value="NICOTINATE PHOSPHORIBOSYLTRANSFERASE"/>
    <property type="match status" value="1"/>
</dbReference>
<evidence type="ECO:0000256" key="9">
    <source>
        <dbReference type="SAM" id="MobiDB-lite"/>
    </source>
</evidence>
<accession>A0ABR3TB24</accession>
<keyword evidence="6 8" id="KW-0662">Pyridine nucleotide biosynthesis</keyword>